<dbReference type="SMART" id="SM00345">
    <property type="entry name" value="HTH_GNTR"/>
    <property type="match status" value="1"/>
</dbReference>
<keyword evidence="1" id="KW-0805">Transcription regulation</keyword>
<proteinExistence type="predicted"/>
<dbReference type="Pfam" id="PF07702">
    <property type="entry name" value="UTRA"/>
    <property type="match status" value="1"/>
</dbReference>
<reference evidence="5 6" key="1">
    <citation type="submission" date="2015-06" db="EMBL/GenBank/DDBJ databases">
        <title>Draft genome sequence of Streptomyces leeuwenhoekii C58, which produces the novel lasso peptide, chaxapeptin.</title>
        <authorList>
            <person name="Yi Y."/>
            <person name="Hai D."/>
            <person name="Jaspars M."/>
            <person name="Sheng H."/>
            <person name="Rateb M.E."/>
            <person name="Bull A."/>
            <person name="Goodfellow M."/>
            <person name="Asenjo J.A."/>
            <person name="Ebel R."/>
        </authorList>
    </citation>
    <scope>NUCLEOTIDE SEQUENCE [LARGE SCALE GENOMIC DNA]</scope>
    <source>
        <strain evidence="5 6">C58</strain>
    </source>
</reference>
<dbReference type="SUPFAM" id="SSF46785">
    <property type="entry name" value="Winged helix' DNA-binding domain"/>
    <property type="match status" value="1"/>
</dbReference>
<sequence>MPGARRKPKKATATTPTELAAHYRAEIQDGKLAPGEQLPSHRQVIEKFQTSPSTINRAWHILKTEGLIRTEPGKGTYVTEQSDVAATGVARLRRIERTGQPYAPGEMATKRWVGMRSVADPKIAELLDVELHDEVVIRRRVHRRPGMPPTLDTSYIHTRALGDVPEVLDSKPFDQPWHKIYTERTGREVVRGAERRTARLVSNDELKALGVDLPQEVAAAVLVVVNVFHDEEGPLEAWEDVYPPGAWQADEE</sequence>
<dbReference type="InterPro" id="IPR028978">
    <property type="entry name" value="Chorismate_lyase_/UTRA_dom_sf"/>
</dbReference>
<evidence type="ECO:0000313" key="6">
    <source>
        <dbReference type="Proteomes" id="UP000037274"/>
    </source>
</evidence>
<evidence type="ECO:0000256" key="1">
    <source>
        <dbReference type="ARBA" id="ARBA00023015"/>
    </source>
</evidence>
<dbReference type="InterPro" id="IPR011663">
    <property type="entry name" value="UTRA"/>
</dbReference>
<dbReference type="CDD" id="cd07377">
    <property type="entry name" value="WHTH_GntR"/>
    <property type="match status" value="1"/>
</dbReference>
<keyword evidence="3" id="KW-0804">Transcription</keyword>
<evidence type="ECO:0000256" key="3">
    <source>
        <dbReference type="ARBA" id="ARBA00023163"/>
    </source>
</evidence>
<dbReference type="SUPFAM" id="SSF64288">
    <property type="entry name" value="Chorismate lyase-like"/>
    <property type="match status" value="1"/>
</dbReference>
<dbReference type="EMBL" id="LFEH01000201">
    <property type="protein sequence ID" value="KMS67207.1"/>
    <property type="molecule type" value="Genomic_DNA"/>
</dbReference>
<dbReference type="Pfam" id="PF00392">
    <property type="entry name" value="GntR"/>
    <property type="match status" value="1"/>
</dbReference>
<protein>
    <recommendedName>
        <fullName evidence="4">HTH gntR-type domain-containing protein</fullName>
    </recommendedName>
</protein>
<dbReference type="Gene3D" id="1.10.10.10">
    <property type="entry name" value="Winged helix-like DNA-binding domain superfamily/Winged helix DNA-binding domain"/>
    <property type="match status" value="1"/>
</dbReference>
<accession>A0ABR5HQX5</accession>
<feature type="domain" description="HTH gntR-type" evidence="4">
    <location>
        <begin position="13"/>
        <end position="81"/>
    </location>
</feature>
<dbReference type="Gene3D" id="3.40.1410.10">
    <property type="entry name" value="Chorismate lyase-like"/>
    <property type="match status" value="1"/>
</dbReference>
<keyword evidence="6" id="KW-1185">Reference proteome</keyword>
<dbReference type="RefSeq" id="WP_048574431.1">
    <property type="nucleotide sequence ID" value="NZ_LFEH01000201.1"/>
</dbReference>
<organism evidence="5 6">
    <name type="scientific">Streptomyces leeuwenhoekii</name>
    <dbReference type="NCBI Taxonomy" id="1437453"/>
    <lineage>
        <taxon>Bacteria</taxon>
        <taxon>Bacillati</taxon>
        <taxon>Actinomycetota</taxon>
        <taxon>Actinomycetes</taxon>
        <taxon>Kitasatosporales</taxon>
        <taxon>Streptomycetaceae</taxon>
        <taxon>Streptomyces</taxon>
    </lineage>
</organism>
<gene>
    <name evidence="5" type="ORF">ACH49_28740</name>
</gene>
<dbReference type="InterPro" id="IPR036390">
    <property type="entry name" value="WH_DNA-bd_sf"/>
</dbReference>
<dbReference type="PROSITE" id="PS50949">
    <property type="entry name" value="HTH_GNTR"/>
    <property type="match status" value="1"/>
</dbReference>
<dbReference type="Proteomes" id="UP000037274">
    <property type="component" value="Unassembled WGS sequence"/>
</dbReference>
<dbReference type="InterPro" id="IPR000524">
    <property type="entry name" value="Tscrpt_reg_HTH_GntR"/>
</dbReference>
<evidence type="ECO:0000259" key="4">
    <source>
        <dbReference type="PROSITE" id="PS50949"/>
    </source>
</evidence>
<comment type="caution">
    <text evidence="5">The sequence shown here is derived from an EMBL/GenBank/DDBJ whole genome shotgun (WGS) entry which is preliminary data.</text>
</comment>
<dbReference type="InterPro" id="IPR036388">
    <property type="entry name" value="WH-like_DNA-bd_sf"/>
</dbReference>
<dbReference type="PANTHER" id="PTHR44846:SF17">
    <property type="entry name" value="GNTR-FAMILY TRANSCRIPTIONAL REGULATOR"/>
    <property type="match status" value="1"/>
</dbReference>
<dbReference type="SMART" id="SM00866">
    <property type="entry name" value="UTRA"/>
    <property type="match status" value="1"/>
</dbReference>
<dbReference type="PANTHER" id="PTHR44846">
    <property type="entry name" value="MANNOSYL-D-GLYCERATE TRANSPORT/METABOLISM SYSTEM REPRESSOR MNGR-RELATED"/>
    <property type="match status" value="1"/>
</dbReference>
<evidence type="ECO:0000313" key="5">
    <source>
        <dbReference type="EMBL" id="KMS67207.1"/>
    </source>
</evidence>
<keyword evidence="2" id="KW-0238">DNA-binding</keyword>
<dbReference type="InterPro" id="IPR050679">
    <property type="entry name" value="Bact_HTH_transcr_reg"/>
</dbReference>
<name>A0ABR5HQX5_STRLW</name>
<evidence type="ECO:0000256" key="2">
    <source>
        <dbReference type="ARBA" id="ARBA00023125"/>
    </source>
</evidence>